<feature type="transmembrane region" description="Helical" evidence="1">
    <location>
        <begin position="20"/>
        <end position="45"/>
    </location>
</feature>
<dbReference type="Pfam" id="PF01764">
    <property type="entry name" value="Lipase_3"/>
    <property type="match status" value="1"/>
</dbReference>
<keyword evidence="1" id="KW-0812">Transmembrane</keyword>
<gene>
    <name evidence="3" type="ORF">WJX74_011070</name>
</gene>
<evidence type="ECO:0000313" key="3">
    <source>
        <dbReference type="EMBL" id="KAK9817452.1"/>
    </source>
</evidence>
<dbReference type="CDD" id="cd00519">
    <property type="entry name" value="Lipase_3"/>
    <property type="match status" value="1"/>
</dbReference>
<dbReference type="InterPro" id="IPR051218">
    <property type="entry name" value="Sec_MonoDiacylglyc_Lipase"/>
</dbReference>
<comment type="caution">
    <text evidence="3">The sequence shown here is derived from an EMBL/GenBank/DDBJ whole genome shotgun (WGS) entry which is preliminary data.</text>
</comment>
<evidence type="ECO:0000313" key="4">
    <source>
        <dbReference type="Proteomes" id="UP001438707"/>
    </source>
</evidence>
<keyword evidence="1" id="KW-1133">Transmembrane helix</keyword>
<dbReference type="InterPro" id="IPR002921">
    <property type="entry name" value="Fungal_lipase-type"/>
</dbReference>
<dbReference type="Gene3D" id="3.40.50.1820">
    <property type="entry name" value="alpha/beta hydrolase"/>
    <property type="match status" value="1"/>
</dbReference>
<dbReference type="GO" id="GO:0006629">
    <property type="term" value="P:lipid metabolic process"/>
    <property type="evidence" value="ECO:0007669"/>
    <property type="project" value="InterPro"/>
</dbReference>
<feature type="domain" description="Fungal lipase-type" evidence="2">
    <location>
        <begin position="422"/>
        <end position="564"/>
    </location>
</feature>
<protein>
    <recommendedName>
        <fullName evidence="2">Fungal lipase-type domain-containing protein</fullName>
    </recommendedName>
</protein>
<dbReference type="Proteomes" id="UP001438707">
    <property type="component" value="Unassembled WGS sequence"/>
</dbReference>
<keyword evidence="4" id="KW-1185">Reference proteome</keyword>
<feature type="transmembrane region" description="Helical" evidence="1">
    <location>
        <begin position="57"/>
        <end position="83"/>
    </location>
</feature>
<dbReference type="SUPFAM" id="SSF53474">
    <property type="entry name" value="alpha/beta-Hydrolases"/>
    <property type="match status" value="1"/>
</dbReference>
<keyword evidence="1" id="KW-0472">Membrane</keyword>
<dbReference type="AlphaFoldDB" id="A0AAW1QAJ3"/>
<dbReference type="PANTHER" id="PTHR45856">
    <property type="entry name" value="ALPHA/BETA-HYDROLASES SUPERFAMILY PROTEIN"/>
    <property type="match status" value="1"/>
</dbReference>
<organism evidence="3 4">
    <name type="scientific">Apatococcus lobatus</name>
    <dbReference type="NCBI Taxonomy" id="904363"/>
    <lineage>
        <taxon>Eukaryota</taxon>
        <taxon>Viridiplantae</taxon>
        <taxon>Chlorophyta</taxon>
        <taxon>core chlorophytes</taxon>
        <taxon>Trebouxiophyceae</taxon>
        <taxon>Chlorellales</taxon>
        <taxon>Chlorellaceae</taxon>
        <taxon>Apatococcus</taxon>
    </lineage>
</organism>
<dbReference type="EMBL" id="JALJOS010000070">
    <property type="protein sequence ID" value="KAK9817452.1"/>
    <property type="molecule type" value="Genomic_DNA"/>
</dbReference>
<feature type="transmembrane region" description="Helical" evidence="1">
    <location>
        <begin position="161"/>
        <end position="182"/>
    </location>
</feature>
<accession>A0AAW1QAJ3</accession>
<proteinExistence type="predicted"/>
<name>A0AAW1QAJ3_9CHLO</name>
<evidence type="ECO:0000256" key="1">
    <source>
        <dbReference type="SAM" id="Phobius"/>
    </source>
</evidence>
<dbReference type="PANTHER" id="PTHR45856:SF24">
    <property type="entry name" value="FUNGAL LIPASE-LIKE DOMAIN-CONTAINING PROTEIN"/>
    <property type="match status" value="1"/>
</dbReference>
<feature type="transmembrane region" description="Helical" evidence="1">
    <location>
        <begin position="264"/>
        <end position="282"/>
    </location>
</feature>
<dbReference type="InterPro" id="IPR029058">
    <property type="entry name" value="AB_hydrolase_fold"/>
</dbReference>
<reference evidence="3 4" key="1">
    <citation type="journal article" date="2024" name="Nat. Commun.">
        <title>Phylogenomics reveals the evolutionary origins of lichenization in chlorophyte algae.</title>
        <authorList>
            <person name="Puginier C."/>
            <person name="Libourel C."/>
            <person name="Otte J."/>
            <person name="Skaloud P."/>
            <person name="Haon M."/>
            <person name="Grisel S."/>
            <person name="Petersen M."/>
            <person name="Berrin J.G."/>
            <person name="Delaux P.M."/>
            <person name="Dal Grande F."/>
            <person name="Keller J."/>
        </authorList>
    </citation>
    <scope>NUCLEOTIDE SEQUENCE [LARGE SCALE GENOMIC DNA]</scope>
    <source>
        <strain evidence="3 4">SAG 2145</strain>
    </source>
</reference>
<evidence type="ECO:0000259" key="2">
    <source>
        <dbReference type="Pfam" id="PF01764"/>
    </source>
</evidence>
<sequence>MVQAVTYRVEYLCAAEVKAILVGLQVTGFLCLSLLLASLVVKLVLQDNSLAAVQPCIILNLVAGSICFATLLIGLQQQAAGVVHAFKSKRHWSQLRARQLRLRVTEAFVQLVNLGCYLLQNSIALTKDRPWESKVIQWSTFGSLSYAAISDAPCWFHLADLIPWIFMEVIVVCFAYFAGGAFDELRQTQNSPDRQGTVTSLPGGTDSCPLPMVVLICGVLLTAAVLAHCAIFLVYLHRGMHLIQSLDFRDYRITYFKIRHSRRVRCLTFFLVIASLVLFLLVRPSSCTGYVEVWCGLLAPHVSNTSHNIVACYFYTPKDPTSEDVMQVALQTFVWMTQDEEASNAVRLQKNISRDEPHFCFETCLKLLVWAHLSYARLPCSPASLSLMALAMEQFHSEDFRQVVEAATSVQAIMGWNSTILVVAFRGSCSTSNFISDAEAWQVRYPQDQGPWRSSPHCAVHHGFLSLWTENGFNQNLLARVGAILDSCRDISQVYFTGHSLGGALATLAAFELQQMLQGSRVVQLACYTFGAPRTGNHAFANEYGRRIPQTWHIINDQDAVARMGKFLMLYKRPGLRVLVNLAGQMIVRPSFMELSIQQACCSSSINDHLLGRYRASLSSVVEAALGRQEEGCSDAGALRTSASVSLRLCTLPSSLLPVLRAGA</sequence>
<feature type="transmembrane region" description="Helical" evidence="1">
    <location>
        <begin position="212"/>
        <end position="236"/>
    </location>
</feature>